<gene>
    <name evidence="8" type="ordered locus">Spirs_4031</name>
</gene>
<comment type="similarity">
    <text evidence="2 7">Belongs to the MlaE permease family.</text>
</comment>
<feature type="transmembrane region" description="Helical" evidence="7">
    <location>
        <begin position="190"/>
        <end position="213"/>
    </location>
</feature>
<dbReference type="Proteomes" id="UP000002318">
    <property type="component" value="Chromosome"/>
</dbReference>
<feature type="transmembrane region" description="Helical" evidence="7">
    <location>
        <begin position="12"/>
        <end position="27"/>
    </location>
</feature>
<accession>E1R9E6</accession>
<dbReference type="InterPro" id="IPR003453">
    <property type="entry name" value="ABC_MlaE_roteobac"/>
</dbReference>
<evidence type="ECO:0000313" key="8">
    <source>
        <dbReference type="EMBL" id="ADK83115.1"/>
    </source>
</evidence>
<keyword evidence="5 7" id="KW-1133">Transmembrane helix</keyword>
<dbReference type="Pfam" id="PF02405">
    <property type="entry name" value="MlaE"/>
    <property type="match status" value="1"/>
</dbReference>
<evidence type="ECO:0000256" key="3">
    <source>
        <dbReference type="ARBA" id="ARBA00022448"/>
    </source>
</evidence>
<evidence type="ECO:0000256" key="7">
    <source>
        <dbReference type="RuleBase" id="RU362044"/>
    </source>
</evidence>
<dbReference type="PANTHER" id="PTHR30188:SF4">
    <property type="entry name" value="PROTEIN TRIGALACTOSYLDIACYLGLYCEROL 1, CHLOROPLASTIC"/>
    <property type="match status" value="1"/>
</dbReference>
<dbReference type="GO" id="GO:0005548">
    <property type="term" value="F:phospholipid transporter activity"/>
    <property type="evidence" value="ECO:0007669"/>
    <property type="project" value="TreeGrafter"/>
</dbReference>
<keyword evidence="3" id="KW-0813">Transport</keyword>
<dbReference type="NCBIfam" id="TIGR00056">
    <property type="entry name" value="MlaE family lipid ABC transporter permease subunit"/>
    <property type="match status" value="1"/>
</dbReference>
<dbReference type="OrthoDB" id="9810518at2"/>
<sequence>MERRLVRTFEQFGSFCLFALDSFRWTFRRPWRPGLVLEQAEHIGVDSVLIIALSSLSIGMIFSLQVTDLMAMFRAETMVGSAVAMTMGRELAPVFTSLMLVAKNGSAMAAEIGTMRVSEQIDAMETMSVNPIQYLVVPRIIGSIIVFPILTALSNVVGVLGSYVVSIHMKGVDPAGYLDQLYRFVDPVDIWSGFIKAAIMGALVSLICCFFGFTTSGGSKEVGTASTKAVVTASVAVLVSDYIMSDIMLKILY</sequence>
<evidence type="ECO:0000256" key="1">
    <source>
        <dbReference type="ARBA" id="ARBA00004141"/>
    </source>
</evidence>
<dbReference type="EMBL" id="CP002116">
    <property type="protein sequence ID" value="ADK83115.1"/>
    <property type="molecule type" value="Genomic_DNA"/>
</dbReference>
<proteinExistence type="inferred from homology"/>
<dbReference type="HOGENOM" id="CLU_045686_1_1_12"/>
<evidence type="ECO:0000256" key="6">
    <source>
        <dbReference type="ARBA" id="ARBA00023136"/>
    </source>
</evidence>
<evidence type="ECO:0000256" key="4">
    <source>
        <dbReference type="ARBA" id="ARBA00022692"/>
    </source>
</evidence>
<feature type="transmembrane region" description="Helical" evidence="7">
    <location>
        <begin position="47"/>
        <end position="64"/>
    </location>
</feature>
<protein>
    <recommendedName>
        <fullName evidence="10">ABC transporter permease</fullName>
    </recommendedName>
</protein>
<dbReference type="GO" id="GO:0043190">
    <property type="term" value="C:ATP-binding cassette (ABC) transporter complex"/>
    <property type="evidence" value="ECO:0007669"/>
    <property type="project" value="InterPro"/>
</dbReference>
<dbReference type="STRING" id="573413.Spirs_4031"/>
<evidence type="ECO:0000256" key="5">
    <source>
        <dbReference type="ARBA" id="ARBA00022989"/>
    </source>
</evidence>
<comment type="caution">
    <text evidence="7">Lacks conserved residue(s) required for the propagation of feature annotation.</text>
</comment>
<dbReference type="PANTHER" id="PTHR30188">
    <property type="entry name" value="ABC TRANSPORTER PERMEASE PROTEIN-RELATED"/>
    <property type="match status" value="1"/>
</dbReference>
<reference evidence="8 9" key="1">
    <citation type="journal article" date="2010" name="Stand. Genomic Sci.">
        <title>Complete genome sequence of Spirochaeta smaragdinae type strain (SEBR 4228).</title>
        <authorList>
            <person name="Mavromatis K."/>
            <person name="Yasawong M."/>
            <person name="Chertkov O."/>
            <person name="Lapidus A."/>
            <person name="Lucas S."/>
            <person name="Nolan M."/>
            <person name="Del Rio T.G."/>
            <person name="Tice H."/>
            <person name="Cheng J.F."/>
            <person name="Pitluck S."/>
            <person name="Liolios K."/>
            <person name="Ivanova N."/>
            <person name="Tapia R."/>
            <person name="Han C."/>
            <person name="Bruce D."/>
            <person name="Goodwin L."/>
            <person name="Pati A."/>
            <person name="Chen A."/>
            <person name="Palaniappan K."/>
            <person name="Land M."/>
            <person name="Hauser L."/>
            <person name="Chang Y.J."/>
            <person name="Jeffries C.D."/>
            <person name="Detter J.C."/>
            <person name="Rohde M."/>
            <person name="Brambilla E."/>
            <person name="Spring S."/>
            <person name="Goker M."/>
            <person name="Sikorski J."/>
            <person name="Woyke T."/>
            <person name="Bristow J."/>
            <person name="Eisen J.A."/>
            <person name="Markowitz V."/>
            <person name="Hugenholtz P."/>
            <person name="Klenk H.P."/>
            <person name="Kyrpides N.C."/>
        </authorList>
    </citation>
    <scope>NUCLEOTIDE SEQUENCE [LARGE SCALE GENOMIC DNA]</scope>
    <source>
        <strain evidence="9">DSM 11293 / JCM 15392 / SEBR 4228</strain>
    </source>
</reference>
<dbReference type="InterPro" id="IPR030802">
    <property type="entry name" value="Permease_MalE"/>
</dbReference>
<evidence type="ECO:0000313" key="9">
    <source>
        <dbReference type="Proteomes" id="UP000002318"/>
    </source>
</evidence>
<organism evidence="8 9">
    <name type="scientific">Sediminispirochaeta smaragdinae (strain DSM 11293 / JCM 15392 / SEBR 4228)</name>
    <name type="common">Spirochaeta smaragdinae</name>
    <dbReference type="NCBI Taxonomy" id="573413"/>
    <lineage>
        <taxon>Bacteria</taxon>
        <taxon>Pseudomonadati</taxon>
        <taxon>Spirochaetota</taxon>
        <taxon>Spirochaetia</taxon>
        <taxon>Spirochaetales</taxon>
        <taxon>Spirochaetaceae</taxon>
        <taxon>Sediminispirochaeta</taxon>
    </lineage>
</organism>
<keyword evidence="4 7" id="KW-0812">Transmembrane</keyword>
<keyword evidence="9" id="KW-1185">Reference proteome</keyword>
<name>E1R9E6_SEDSS</name>
<dbReference type="AlphaFoldDB" id="E1R9E6"/>
<keyword evidence="6 7" id="KW-0472">Membrane</keyword>
<dbReference type="KEGG" id="ssm:Spirs_4031"/>
<evidence type="ECO:0008006" key="10">
    <source>
        <dbReference type="Google" id="ProtNLM"/>
    </source>
</evidence>
<dbReference type="RefSeq" id="WP_013256572.1">
    <property type="nucleotide sequence ID" value="NC_014364.1"/>
</dbReference>
<comment type="subcellular location">
    <subcellularLocation>
        <location evidence="1">Membrane</location>
        <topology evidence="1">Multi-pass membrane protein</topology>
    </subcellularLocation>
</comment>
<dbReference type="eggNOG" id="COG0767">
    <property type="taxonomic scope" value="Bacteria"/>
</dbReference>
<evidence type="ECO:0000256" key="2">
    <source>
        <dbReference type="ARBA" id="ARBA00007556"/>
    </source>
</evidence>
<feature type="transmembrane region" description="Helical" evidence="7">
    <location>
        <begin position="140"/>
        <end position="165"/>
    </location>
</feature>